<sequence>MMIARGAGMTTHRWWIVLLWVTGCAGAPEYSRAGELLDTSVDDSAEDCAQSAGDNDEGCYAPSCGEEECGLYRCEDLASPPYALRFPPAQAAGGATARIQRYWGGAVPLPGRQPVFIIPWYRRDSLPSVKAARKAIADWSRREKERHHIFPRAFEAYFRGVGIDIHQYTLLVDVAEHRRVHAGTAGAPWNKDWYDWIRAHQLDATREDHFQQGGRMVERYGLIGVPMTYWKRLALSAAAGD</sequence>
<dbReference type="Proteomes" id="UP000315369">
    <property type="component" value="Unassembled WGS sequence"/>
</dbReference>
<gene>
    <name evidence="1" type="ORF">FJV41_02780</name>
</gene>
<dbReference type="NCBIfam" id="TIGR02269">
    <property type="entry name" value="TIGR02269 family lipoprotein"/>
    <property type="match status" value="1"/>
</dbReference>
<dbReference type="OrthoDB" id="5519168at2"/>
<dbReference type="AlphaFoldDB" id="A0A540X8P4"/>
<evidence type="ECO:0000313" key="1">
    <source>
        <dbReference type="EMBL" id="TQF17549.1"/>
    </source>
</evidence>
<dbReference type="EMBL" id="VIFM01000006">
    <property type="protein sequence ID" value="TQF17549.1"/>
    <property type="molecule type" value="Genomic_DNA"/>
</dbReference>
<protein>
    <submittedName>
        <fullName evidence="1">TIGR02269 family lipoprotein</fullName>
    </submittedName>
</protein>
<dbReference type="PROSITE" id="PS51257">
    <property type="entry name" value="PROKAR_LIPOPROTEIN"/>
    <property type="match status" value="1"/>
</dbReference>
<proteinExistence type="predicted"/>
<keyword evidence="1" id="KW-0449">Lipoprotein</keyword>
<name>A0A540X8P4_9BACT</name>
<comment type="caution">
    <text evidence="1">The sequence shown here is derived from an EMBL/GenBank/DDBJ whole genome shotgun (WGS) entry which is preliminary data.</text>
</comment>
<organism evidence="1 2">
    <name type="scientific">Myxococcus llanfairpwllgwyngyllgogerychwyrndrobwllllantysiliogogogochensis</name>
    <dbReference type="NCBI Taxonomy" id="2590453"/>
    <lineage>
        <taxon>Bacteria</taxon>
        <taxon>Pseudomonadati</taxon>
        <taxon>Myxococcota</taxon>
        <taxon>Myxococcia</taxon>
        <taxon>Myxococcales</taxon>
        <taxon>Cystobacterineae</taxon>
        <taxon>Myxococcaceae</taxon>
        <taxon>Myxococcus</taxon>
    </lineage>
</organism>
<reference evidence="1 2" key="1">
    <citation type="submission" date="2019-06" db="EMBL/GenBank/DDBJ databases">
        <authorList>
            <person name="Livingstone P."/>
            <person name="Whitworth D."/>
        </authorList>
    </citation>
    <scope>NUCLEOTIDE SEQUENCE [LARGE SCALE GENOMIC DNA]</scope>
    <source>
        <strain evidence="1 2">AM401</strain>
    </source>
</reference>
<dbReference type="Pfam" id="PF09533">
    <property type="entry name" value="DUF2380"/>
    <property type="match status" value="1"/>
</dbReference>
<keyword evidence="2" id="KW-1185">Reference proteome</keyword>
<evidence type="ECO:0000313" key="2">
    <source>
        <dbReference type="Proteomes" id="UP000315369"/>
    </source>
</evidence>
<dbReference type="InterPro" id="IPR011755">
    <property type="entry name" value="CHP02269_MYXXA"/>
</dbReference>
<accession>A0A540X8P4</accession>